<evidence type="ECO:0000313" key="2">
    <source>
        <dbReference type="Proteomes" id="UP000663855"/>
    </source>
</evidence>
<sequence>SVATLTLNSNKLKFDTIDDRSKIEHLTKLLDLSLNGNPLDVIPPFNDSK</sequence>
<dbReference type="EMBL" id="CAJNOV010012941">
    <property type="protein sequence ID" value="CAF1502554.1"/>
    <property type="molecule type" value="Genomic_DNA"/>
</dbReference>
<accession>A0A815TG02</accession>
<comment type="caution">
    <text evidence="1">The sequence shown here is derived from an EMBL/GenBank/DDBJ whole genome shotgun (WGS) entry which is preliminary data.</text>
</comment>
<dbReference type="Proteomes" id="UP000663855">
    <property type="component" value="Unassembled WGS sequence"/>
</dbReference>
<dbReference type="AlphaFoldDB" id="A0A815TG02"/>
<proteinExistence type="predicted"/>
<organism evidence="1 2">
    <name type="scientific">Rotaria magnacalcarata</name>
    <dbReference type="NCBI Taxonomy" id="392030"/>
    <lineage>
        <taxon>Eukaryota</taxon>
        <taxon>Metazoa</taxon>
        <taxon>Spiralia</taxon>
        <taxon>Gnathifera</taxon>
        <taxon>Rotifera</taxon>
        <taxon>Eurotatoria</taxon>
        <taxon>Bdelloidea</taxon>
        <taxon>Philodinida</taxon>
        <taxon>Philodinidae</taxon>
        <taxon>Rotaria</taxon>
    </lineage>
</organism>
<gene>
    <name evidence="1" type="ORF">CJN711_LOCUS27333</name>
</gene>
<dbReference type="SUPFAM" id="SSF52075">
    <property type="entry name" value="Outer arm dynein light chain 1"/>
    <property type="match status" value="1"/>
</dbReference>
<evidence type="ECO:0008006" key="3">
    <source>
        <dbReference type="Google" id="ProtNLM"/>
    </source>
</evidence>
<feature type="non-terminal residue" evidence="1">
    <location>
        <position position="49"/>
    </location>
</feature>
<feature type="non-terminal residue" evidence="1">
    <location>
        <position position="1"/>
    </location>
</feature>
<name>A0A815TG02_9BILA</name>
<protein>
    <recommendedName>
        <fullName evidence="3">Tropomodulin</fullName>
    </recommendedName>
</protein>
<evidence type="ECO:0000313" key="1">
    <source>
        <dbReference type="EMBL" id="CAF1502554.1"/>
    </source>
</evidence>
<reference evidence="1" key="1">
    <citation type="submission" date="2021-02" db="EMBL/GenBank/DDBJ databases">
        <authorList>
            <person name="Nowell W R."/>
        </authorList>
    </citation>
    <scope>NUCLEOTIDE SEQUENCE</scope>
</reference>